<evidence type="ECO:0000256" key="4">
    <source>
        <dbReference type="ARBA" id="ARBA00022833"/>
    </source>
</evidence>
<dbReference type="PANTHER" id="PTHR35005:SF1">
    <property type="entry name" value="2-AMINO-5-FORMYLAMINO-6-RIBOSYLAMINOPYRIMIDIN-4(3H)-ONE 5'-MONOPHOSPHATE DEFORMYLASE"/>
    <property type="match status" value="1"/>
</dbReference>
<keyword evidence="2" id="KW-0479">Metal-binding</keyword>
<evidence type="ECO:0000256" key="5">
    <source>
        <dbReference type="ARBA" id="ARBA00024029"/>
    </source>
</evidence>
<dbReference type="Pfam" id="PF02633">
    <property type="entry name" value="Creatininase"/>
    <property type="match status" value="1"/>
</dbReference>
<reference evidence="6" key="1">
    <citation type="submission" date="2020-07" db="EMBL/GenBank/DDBJ databases">
        <title>Huge and variable diversity of episymbiotic CPR bacteria and DPANN archaea in groundwater ecosystems.</title>
        <authorList>
            <person name="He C.Y."/>
            <person name="Keren R."/>
            <person name="Whittaker M."/>
            <person name="Farag I.F."/>
            <person name="Doudna J."/>
            <person name="Cate J.H.D."/>
            <person name="Banfield J.F."/>
        </authorList>
    </citation>
    <scope>NUCLEOTIDE SEQUENCE</scope>
    <source>
        <strain evidence="6">NC_groundwater_1520_Pr4_B-0.1um_53_5</strain>
    </source>
</reference>
<name>A0A933I9R4_UNCT6</name>
<dbReference type="Gene3D" id="3.40.50.10310">
    <property type="entry name" value="Creatininase"/>
    <property type="match status" value="1"/>
</dbReference>
<protein>
    <submittedName>
        <fullName evidence="6">Creatininase family protein</fullName>
    </submittedName>
</protein>
<dbReference type="InterPro" id="IPR003785">
    <property type="entry name" value="Creatininase/forma_Hydrolase"/>
</dbReference>
<dbReference type="SUPFAM" id="SSF102215">
    <property type="entry name" value="Creatininase"/>
    <property type="match status" value="1"/>
</dbReference>
<accession>A0A933I9R4</accession>
<comment type="caution">
    <text evidence="6">The sequence shown here is derived from an EMBL/GenBank/DDBJ whole genome shotgun (WGS) entry which is preliminary data.</text>
</comment>
<dbReference type="Proteomes" id="UP000736328">
    <property type="component" value="Unassembled WGS sequence"/>
</dbReference>
<evidence type="ECO:0000313" key="7">
    <source>
        <dbReference type="Proteomes" id="UP000736328"/>
    </source>
</evidence>
<evidence type="ECO:0000313" key="6">
    <source>
        <dbReference type="EMBL" id="MBI4726480.1"/>
    </source>
</evidence>
<dbReference type="InterPro" id="IPR024087">
    <property type="entry name" value="Creatininase-like_sf"/>
</dbReference>
<comment type="cofactor">
    <cofactor evidence="1">
        <name>Zn(2+)</name>
        <dbReference type="ChEBI" id="CHEBI:29105"/>
    </cofactor>
</comment>
<comment type="similarity">
    <text evidence="5">Belongs to the creatininase superfamily.</text>
</comment>
<gene>
    <name evidence="6" type="ORF">HY768_04515</name>
</gene>
<keyword evidence="4" id="KW-0862">Zinc</keyword>
<dbReference type="GO" id="GO:0009231">
    <property type="term" value="P:riboflavin biosynthetic process"/>
    <property type="evidence" value="ECO:0007669"/>
    <property type="project" value="TreeGrafter"/>
</dbReference>
<evidence type="ECO:0000256" key="2">
    <source>
        <dbReference type="ARBA" id="ARBA00022723"/>
    </source>
</evidence>
<sequence>MMIKIERTMARLNWKQFKKLVPGKINRALLPVGTIEAHGPGALGTDAIIPEYICQKLAGPLNALVAPTIPYGLTRSLIGFPGSLTVSPETLTAYLKETALSLANAGFKYIIIMNGHGGNNDCLKPVGPYLWQQQRARTLTIHWWEASSQAGKKYFKGTGHAGADELAALMAVDPGLVSKEDYQKQEVGDYPPGMSPYPFHAAMILNQRGLGYPVFDAPKARKYMGEVIKIISDEARTILNAWEKLD</sequence>
<proteinExistence type="inferred from homology"/>
<organism evidence="6 7">
    <name type="scientific">candidate division TA06 bacterium</name>
    <dbReference type="NCBI Taxonomy" id="2250710"/>
    <lineage>
        <taxon>Bacteria</taxon>
        <taxon>Bacteria division TA06</taxon>
    </lineage>
</organism>
<evidence type="ECO:0000256" key="3">
    <source>
        <dbReference type="ARBA" id="ARBA00022801"/>
    </source>
</evidence>
<keyword evidence="3" id="KW-0378">Hydrolase</keyword>
<dbReference type="PANTHER" id="PTHR35005">
    <property type="entry name" value="3-DEHYDRO-SCYLLO-INOSOSE HYDROLASE"/>
    <property type="match status" value="1"/>
</dbReference>
<evidence type="ECO:0000256" key="1">
    <source>
        <dbReference type="ARBA" id="ARBA00001947"/>
    </source>
</evidence>
<dbReference type="AlphaFoldDB" id="A0A933I9R4"/>
<dbReference type="GO" id="GO:0016811">
    <property type="term" value="F:hydrolase activity, acting on carbon-nitrogen (but not peptide) bonds, in linear amides"/>
    <property type="evidence" value="ECO:0007669"/>
    <property type="project" value="TreeGrafter"/>
</dbReference>
<dbReference type="EMBL" id="JACQXR010000054">
    <property type="protein sequence ID" value="MBI4726480.1"/>
    <property type="molecule type" value="Genomic_DNA"/>
</dbReference>
<dbReference type="GO" id="GO:0046872">
    <property type="term" value="F:metal ion binding"/>
    <property type="evidence" value="ECO:0007669"/>
    <property type="project" value="UniProtKB-KW"/>
</dbReference>